<sequence>MLTGASGFIGSHILSQLTKILGKESVVALTSIQIPNINCIIYNTIQNFGLHSDQFDDITHIIHAGAFIPKDRQKSDDMKKCYENLEFTQELLSFDYKKLKRIINLSTIDVYKATSEILSEDSLIEPVSLYGLSKLYCEAMVHAFARERKLESLNLRIGHVYGPGEEKYKKVMPITISNILQGKPVELWGDGSDLRSFIFVQDVVQAIINALETNVEYESINVVSGNAVSIKHLLQKIIAISGKIVIVNYRESNHQKRNLVFDNRLLTSTLLEKETDLSEGLKIEYEYIREKNEFNL</sequence>
<evidence type="ECO:0000259" key="3">
    <source>
        <dbReference type="Pfam" id="PF01370"/>
    </source>
</evidence>
<keyword evidence="5" id="KW-1185">Reference proteome</keyword>
<dbReference type="Proteomes" id="UP001596264">
    <property type="component" value="Unassembled WGS sequence"/>
</dbReference>
<reference evidence="5" key="1">
    <citation type="journal article" date="2019" name="Int. J. Syst. Evol. Microbiol.">
        <title>The Global Catalogue of Microorganisms (GCM) 10K type strain sequencing project: providing services to taxonomists for standard genome sequencing and annotation.</title>
        <authorList>
            <consortium name="The Broad Institute Genomics Platform"/>
            <consortium name="The Broad Institute Genome Sequencing Center for Infectious Disease"/>
            <person name="Wu L."/>
            <person name="Ma J."/>
        </authorList>
    </citation>
    <scope>NUCLEOTIDE SEQUENCE [LARGE SCALE GENOMIC DNA]</scope>
    <source>
        <strain evidence="5">CCM 2050</strain>
    </source>
</reference>
<gene>
    <name evidence="4" type="ORF">ACFP58_03200</name>
</gene>
<dbReference type="SUPFAM" id="SSF51735">
    <property type="entry name" value="NAD(P)-binding Rossmann-fold domains"/>
    <property type="match status" value="1"/>
</dbReference>
<evidence type="ECO:0000256" key="1">
    <source>
        <dbReference type="ARBA" id="ARBA00005125"/>
    </source>
</evidence>
<proteinExistence type="inferred from homology"/>
<dbReference type="Gene3D" id="3.40.50.720">
    <property type="entry name" value="NAD(P)-binding Rossmann-like Domain"/>
    <property type="match status" value="1"/>
</dbReference>
<evidence type="ECO:0000313" key="5">
    <source>
        <dbReference type="Proteomes" id="UP001596264"/>
    </source>
</evidence>
<dbReference type="InterPro" id="IPR001509">
    <property type="entry name" value="Epimerase_deHydtase"/>
</dbReference>
<evidence type="ECO:0000313" key="4">
    <source>
        <dbReference type="EMBL" id="MFC6380484.1"/>
    </source>
</evidence>
<name>A0ABW1W5V4_9GAMM</name>
<dbReference type="PANTHER" id="PTHR43000">
    <property type="entry name" value="DTDP-D-GLUCOSE 4,6-DEHYDRATASE-RELATED"/>
    <property type="match status" value="1"/>
</dbReference>
<accession>A0ABW1W5V4</accession>
<comment type="similarity">
    <text evidence="2">Belongs to the NAD(P)-dependent epimerase/dehydratase family.</text>
</comment>
<evidence type="ECO:0000256" key="2">
    <source>
        <dbReference type="ARBA" id="ARBA00007637"/>
    </source>
</evidence>
<comment type="caution">
    <text evidence="4">The sequence shown here is derived from an EMBL/GenBank/DDBJ whole genome shotgun (WGS) entry which is preliminary data.</text>
</comment>
<dbReference type="RefSeq" id="WP_227691927.1">
    <property type="nucleotide sequence ID" value="NZ_CAJGZK010000015.1"/>
</dbReference>
<protein>
    <submittedName>
        <fullName evidence="4">NAD-dependent epimerase/dehydratase family protein</fullName>
    </submittedName>
</protein>
<dbReference type="InterPro" id="IPR036291">
    <property type="entry name" value="NAD(P)-bd_dom_sf"/>
</dbReference>
<organism evidence="4 5">
    <name type="scientific">Psychrobacter glacincola</name>
    <dbReference type="NCBI Taxonomy" id="56810"/>
    <lineage>
        <taxon>Bacteria</taxon>
        <taxon>Pseudomonadati</taxon>
        <taxon>Pseudomonadota</taxon>
        <taxon>Gammaproteobacteria</taxon>
        <taxon>Moraxellales</taxon>
        <taxon>Moraxellaceae</taxon>
        <taxon>Psychrobacter</taxon>
    </lineage>
</organism>
<dbReference type="EMBL" id="JBHSTZ010000008">
    <property type="protein sequence ID" value="MFC6380484.1"/>
    <property type="molecule type" value="Genomic_DNA"/>
</dbReference>
<feature type="domain" description="NAD-dependent epimerase/dehydratase" evidence="3">
    <location>
        <begin position="2"/>
        <end position="222"/>
    </location>
</feature>
<comment type="pathway">
    <text evidence="1">Bacterial outer membrane biogenesis; LPS O-antigen biosynthesis.</text>
</comment>
<dbReference type="Pfam" id="PF01370">
    <property type="entry name" value="Epimerase"/>
    <property type="match status" value="1"/>
</dbReference>